<keyword evidence="2" id="KW-1185">Reference proteome</keyword>
<dbReference type="EMBL" id="ML976067">
    <property type="protein sequence ID" value="KAF1940156.1"/>
    <property type="molecule type" value="Genomic_DNA"/>
</dbReference>
<accession>A0A6A5SNK7</accession>
<proteinExistence type="predicted"/>
<gene>
    <name evidence="1" type="ORF">EJ02DRAFT_380198</name>
</gene>
<evidence type="ECO:0008006" key="3">
    <source>
        <dbReference type="Google" id="ProtNLM"/>
    </source>
</evidence>
<evidence type="ECO:0000313" key="2">
    <source>
        <dbReference type="Proteomes" id="UP000800038"/>
    </source>
</evidence>
<sequence length="279" mass="31727">MSDSTQFPLFTSSPGLSAITADPSTIPSTRVSSATLSPCPLVTVSLAAPKPPRMCTAARQGSAGMVIVEVGTDRKKYLLNSAFLRHYSKMLFNNRFSSLVGDHETILLPDVTTNIFDIFVDWVYTQQLPAFFELARSPFEASWDCLLMVKCWFFAQQFKATSFEEAVNNAFVTTVFQHGLHPHYETIIHAFGNSKEYEKPLMMLMVDYHCECWQANWDSDNGNVDLYPKIPVKFWVQCMQNFAEVRDSNEDAGLMEVAYYHLHEEDGKEFMCEICNEDE</sequence>
<evidence type="ECO:0000313" key="1">
    <source>
        <dbReference type="EMBL" id="KAF1940156.1"/>
    </source>
</evidence>
<dbReference type="Proteomes" id="UP000800038">
    <property type="component" value="Unassembled WGS sequence"/>
</dbReference>
<dbReference type="OrthoDB" id="194443at2759"/>
<protein>
    <recommendedName>
        <fullName evidence="3">BTB domain-containing protein</fullName>
    </recommendedName>
</protein>
<dbReference type="AlphaFoldDB" id="A0A6A5SNK7"/>
<reference evidence="1" key="1">
    <citation type="journal article" date="2020" name="Stud. Mycol.">
        <title>101 Dothideomycetes genomes: a test case for predicting lifestyles and emergence of pathogens.</title>
        <authorList>
            <person name="Haridas S."/>
            <person name="Albert R."/>
            <person name="Binder M."/>
            <person name="Bloem J."/>
            <person name="Labutti K."/>
            <person name="Salamov A."/>
            <person name="Andreopoulos B."/>
            <person name="Baker S."/>
            <person name="Barry K."/>
            <person name="Bills G."/>
            <person name="Bluhm B."/>
            <person name="Cannon C."/>
            <person name="Castanera R."/>
            <person name="Culley D."/>
            <person name="Daum C."/>
            <person name="Ezra D."/>
            <person name="Gonzalez J."/>
            <person name="Henrissat B."/>
            <person name="Kuo A."/>
            <person name="Liang C."/>
            <person name="Lipzen A."/>
            <person name="Lutzoni F."/>
            <person name="Magnuson J."/>
            <person name="Mondo S."/>
            <person name="Nolan M."/>
            <person name="Ohm R."/>
            <person name="Pangilinan J."/>
            <person name="Park H.-J."/>
            <person name="Ramirez L."/>
            <person name="Alfaro M."/>
            <person name="Sun H."/>
            <person name="Tritt A."/>
            <person name="Yoshinaga Y."/>
            <person name="Zwiers L.-H."/>
            <person name="Turgeon B."/>
            <person name="Goodwin S."/>
            <person name="Spatafora J."/>
            <person name="Crous P."/>
            <person name="Grigoriev I."/>
        </authorList>
    </citation>
    <scope>NUCLEOTIDE SEQUENCE</scope>
    <source>
        <strain evidence="1">CBS 161.51</strain>
    </source>
</reference>
<organism evidence="1 2">
    <name type="scientific">Clathrospora elynae</name>
    <dbReference type="NCBI Taxonomy" id="706981"/>
    <lineage>
        <taxon>Eukaryota</taxon>
        <taxon>Fungi</taxon>
        <taxon>Dikarya</taxon>
        <taxon>Ascomycota</taxon>
        <taxon>Pezizomycotina</taxon>
        <taxon>Dothideomycetes</taxon>
        <taxon>Pleosporomycetidae</taxon>
        <taxon>Pleosporales</taxon>
        <taxon>Diademaceae</taxon>
        <taxon>Clathrospora</taxon>
    </lineage>
</organism>
<name>A0A6A5SNK7_9PLEO</name>